<feature type="coiled-coil region" evidence="14">
    <location>
        <begin position="284"/>
        <end position="311"/>
    </location>
</feature>
<accession>A0AAP8MXX5</accession>
<dbReference type="InterPro" id="IPR005702">
    <property type="entry name" value="Wzc-like_C"/>
</dbReference>
<evidence type="ECO:0000259" key="19">
    <source>
        <dbReference type="Pfam" id="PF13807"/>
    </source>
</evidence>
<evidence type="ECO:0000256" key="8">
    <source>
        <dbReference type="ARBA" id="ARBA00022777"/>
    </source>
</evidence>
<evidence type="ECO:0000256" key="3">
    <source>
        <dbReference type="ARBA" id="ARBA00022475"/>
    </source>
</evidence>
<evidence type="ECO:0000256" key="2">
    <source>
        <dbReference type="ARBA" id="ARBA00008883"/>
    </source>
</evidence>
<comment type="subcellular location">
    <subcellularLocation>
        <location evidence="1">Cell inner membrane</location>
        <topology evidence="1">Multi-pass membrane protein</topology>
    </subcellularLocation>
</comment>
<proteinExistence type="inferred from homology"/>
<feature type="domain" description="Tyrosine-protein kinase G-rich" evidence="19">
    <location>
        <begin position="396"/>
        <end position="477"/>
    </location>
</feature>
<feature type="domain" description="AAA" evidence="18">
    <location>
        <begin position="560"/>
        <end position="682"/>
    </location>
</feature>
<dbReference type="PANTHER" id="PTHR32309:SF32">
    <property type="entry name" value="TYROSINE-PROTEIN KINASE ETK-RELATED"/>
    <property type="match status" value="1"/>
</dbReference>
<keyword evidence="5" id="KW-0808">Transferase</keyword>
<keyword evidence="10 16" id="KW-1133">Transmembrane helix</keyword>
<keyword evidence="3" id="KW-1003">Cell membrane</keyword>
<comment type="caution">
    <text evidence="20">The sequence shown here is derived from an EMBL/GenBank/DDBJ whole genome shotgun (WGS) entry which is preliminary data.</text>
</comment>
<dbReference type="RefSeq" id="WP_102477642.1">
    <property type="nucleotide sequence ID" value="NZ_MDBO01000062.1"/>
</dbReference>
<dbReference type="GO" id="GO:0005886">
    <property type="term" value="C:plasma membrane"/>
    <property type="evidence" value="ECO:0007669"/>
    <property type="project" value="UniProtKB-SubCell"/>
</dbReference>
<keyword evidence="8 20" id="KW-0418">Kinase</keyword>
<comment type="similarity">
    <text evidence="2">Belongs to the etk/wzc family.</text>
</comment>
<evidence type="ECO:0000259" key="18">
    <source>
        <dbReference type="Pfam" id="PF13614"/>
    </source>
</evidence>
<dbReference type="Pfam" id="PF13807">
    <property type="entry name" value="GNVR"/>
    <property type="match status" value="1"/>
</dbReference>
<evidence type="ECO:0000313" key="21">
    <source>
        <dbReference type="Proteomes" id="UP000235611"/>
    </source>
</evidence>
<keyword evidence="11 16" id="KW-0472">Membrane</keyword>
<dbReference type="GO" id="GO:0005524">
    <property type="term" value="F:ATP binding"/>
    <property type="evidence" value="ECO:0007669"/>
    <property type="project" value="UniProtKB-KW"/>
</dbReference>
<evidence type="ECO:0000256" key="10">
    <source>
        <dbReference type="ARBA" id="ARBA00022989"/>
    </source>
</evidence>
<evidence type="ECO:0000259" key="17">
    <source>
        <dbReference type="Pfam" id="PF02706"/>
    </source>
</evidence>
<evidence type="ECO:0000256" key="11">
    <source>
        <dbReference type="ARBA" id="ARBA00023136"/>
    </source>
</evidence>
<feature type="transmembrane region" description="Helical" evidence="16">
    <location>
        <begin position="33"/>
        <end position="52"/>
    </location>
</feature>
<dbReference type="Pfam" id="PF13614">
    <property type="entry name" value="AAA_31"/>
    <property type="match status" value="1"/>
</dbReference>
<evidence type="ECO:0000256" key="13">
    <source>
        <dbReference type="ARBA" id="ARBA00053015"/>
    </source>
</evidence>
<dbReference type="InterPro" id="IPR032807">
    <property type="entry name" value="GNVR"/>
</dbReference>
<dbReference type="InterPro" id="IPR003856">
    <property type="entry name" value="LPS_length_determ_N"/>
</dbReference>
<evidence type="ECO:0000256" key="6">
    <source>
        <dbReference type="ARBA" id="ARBA00022692"/>
    </source>
</evidence>
<dbReference type="Gene3D" id="3.40.50.300">
    <property type="entry name" value="P-loop containing nucleotide triphosphate hydrolases"/>
    <property type="match status" value="1"/>
</dbReference>
<dbReference type="Pfam" id="PF23607">
    <property type="entry name" value="WZC_N"/>
    <property type="match status" value="1"/>
</dbReference>
<feature type="compositionally biased region" description="Polar residues" evidence="15">
    <location>
        <begin position="184"/>
        <end position="206"/>
    </location>
</feature>
<feature type="domain" description="Polysaccharide chain length determinant N-terminal" evidence="17">
    <location>
        <begin position="19"/>
        <end position="108"/>
    </location>
</feature>
<keyword evidence="7" id="KW-0547">Nucleotide-binding</keyword>
<name>A0AAP8MXX5_9VIBR</name>
<gene>
    <name evidence="20" type="ORF">BCS93_08820</name>
</gene>
<dbReference type="InterPro" id="IPR050445">
    <property type="entry name" value="Bact_polysacc_biosynth/exp"/>
</dbReference>
<keyword evidence="14" id="KW-0175">Coiled coil</keyword>
<organism evidence="20 21">
    <name type="scientific">Vibrio breoganii</name>
    <dbReference type="NCBI Taxonomy" id="553239"/>
    <lineage>
        <taxon>Bacteria</taxon>
        <taxon>Pseudomonadati</taxon>
        <taxon>Pseudomonadota</taxon>
        <taxon>Gammaproteobacteria</taxon>
        <taxon>Vibrionales</taxon>
        <taxon>Vibrionaceae</taxon>
        <taxon>Vibrio</taxon>
    </lineage>
</organism>
<evidence type="ECO:0000256" key="12">
    <source>
        <dbReference type="ARBA" id="ARBA00023137"/>
    </source>
</evidence>
<dbReference type="CDD" id="cd05387">
    <property type="entry name" value="BY-kinase"/>
    <property type="match status" value="1"/>
</dbReference>
<keyword evidence="6 16" id="KW-0812">Transmembrane</keyword>
<evidence type="ECO:0000256" key="15">
    <source>
        <dbReference type="SAM" id="MobiDB-lite"/>
    </source>
</evidence>
<dbReference type="Pfam" id="PF02706">
    <property type="entry name" value="Wzz"/>
    <property type="match status" value="1"/>
</dbReference>
<dbReference type="GO" id="GO:0042802">
    <property type="term" value="F:identical protein binding"/>
    <property type="evidence" value="ECO:0007669"/>
    <property type="project" value="UniProtKB-ARBA"/>
</dbReference>
<keyword evidence="4" id="KW-0997">Cell inner membrane</keyword>
<dbReference type="PANTHER" id="PTHR32309">
    <property type="entry name" value="TYROSINE-PROTEIN KINASE"/>
    <property type="match status" value="1"/>
</dbReference>
<dbReference type="InterPro" id="IPR027417">
    <property type="entry name" value="P-loop_NTPase"/>
</dbReference>
<feature type="coiled-coil region" evidence="14">
    <location>
        <begin position="342"/>
        <end position="400"/>
    </location>
</feature>
<evidence type="ECO:0000256" key="4">
    <source>
        <dbReference type="ARBA" id="ARBA00022519"/>
    </source>
</evidence>
<dbReference type="Proteomes" id="UP000235611">
    <property type="component" value="Unassembled WGS sequence"/>
</dbReference>
<dbReference type="InterPro" id="IPR025669">
    <property type="entry name" value="AAA_dom"/>
</dbReference>
<dbReference type="SUPFAM" id="SSF52540">
    <property type="entry name" value="P-loop containing nucleoside triphosphate hydrolases"/>
    <property type="match status" value="1"/>
</dbReference>
<evidence type="ECO:0000256" key="7">
    <source>
        <dbReference type="ARBA" id="ARBA00022741"/>
    </source>
</evidence>
<evidence type="ECO:0000256" key="16">
    <source>
        <dbReference type="SAM" id="Phobius"/>
    </source>
</evidence>
<evidence type="ECO:0000256" key="5">
    <source>
        <dbReference type="ARBA" id="ARBA00022679"/>
    </source>
</evidence>
<dbReference type="GO" id="GO:0004713">
    <property type="term" value="F:protein tyrosine kinase activity"/>
    <property type="evidence" value="ECO:0007669"/>
    <property type="project" value="UniProtKB-KW"/>
</dbReference>
<dbReference type="AlphaFoldDB" id="A0AAP8MXX5"/>
<dbReference type="EMBL" id="MDBO01000062">
    <property type="protein sequence ID" value="PMP11304.1"/>
    <property type="molecule type" value="Genomic_DNA"/>
</dbReference>
<protein>
    <submittedName>
        <fullName evidence="20">Tyrosine-protein kinase</fullName>
    </submittedName>
</protein>
<evidence type="ECO:0000313" key="20">
    <source>
        <dbReference type="EMBL" id="PMP11304.1"/>
    </source>
</evidence>
<reference evidence="21" key="1">
    <citation type="submission" date="2016-07" db="EMBL/GenBank/DDBJ databases">
        <title>Nontailed viruses are major unrecognized killers of bacteria in the ocean.</title>
        <authorList>
            <person name="Kauffman K."/>
            <person name="Hussain F."/>
            <person name="Yang J."/>
            <person name="Arevalo P."/>
            <person name="Brown J."/>
            <person name="Cutler M."/>
            <person name="Kelly L."/>
            <person name="Polz M.F."/>
        </authorList>
    </citation>
    <scope>NUCLEOTIDE SEQUENCE [LARGE SCALE GENOMIC DNA]</scope>
    <source>
        <strain evidence="21">10N.222.49.A5</strain>
    </source>
</reference>
<evidence type="ECO:0000256" key="1">
    <source>
        <dbReference type="ARBA" id="ARBA00004429"/>
    </source>
</evidence>
<dbReference type="NCBIfam" id="TIGR01007">
    <property type="entry name" value="eps_fam"/>
    <property type="match status" value="1"/>
</dbReference>
<comment type="catalytic activity">
    <reaction evidence="13">
        <text>L-tyrosyl-[protein] + ATP = O-phospho-L-tyrosyl-[protein] + ADP + H(+)</text>
        <dbReference type="Rhea" id="RHEA:10596"/>
        <dbReference type="Rhea" id="RHEA-COMP:10136"/>
        <dbReference type="Rhea" id="RHEA-COMP:20101"/>
        <dbReference type="ChEBI" id="CHEBI:15378"/>
        <dbReference type="ChEBI" id="CHEBI:30616"/>
        <dbReference type="ChEBI" id="CHEBI:46858"/>
        <dbReference type="ChEBI" id="CHEBI:61978"/>
        <dbReference type="ChEBI" id="CHEBI:456216"/>
    </reaction>
</comment>
<dbReference type="FunFam" id="3.40.50.300:FF:000527">
    <property type="entry name" value="Tyrosine-protein kinase etk"/>
    <property type="match status" value="1"/>
</dbReference>
<sequence length="750" mass="82458">MTQNTRSQRTQQPPQPDVIDLGKLLGLLLDGKWIIIFTTFVFAVVGVAYALLATPIYKADALIQVEQKNSGMPVLSEGISDMFAQESNAATEIEIIKSRMVLGKTVDKFNLTTVASPDYLPIIGKGLATRLGTEAHIKVERFEIPEYAETEGYTLTLDNSETGAYTLYDQNGKLILKGTAGHLASSSRSTQNPETENLEPSPSQNLEPSNPATYFLFVSQLVGQQGQEFNLSKRSKLSAINGLSASLSVSERGKQSGILSFGFEGPNSQQNIDLLNDIATNYFLQNVDRNAAEAENSLEFLQEKLPEIKSQLTINEDALNQYRQDNESVDLGLEAQSTLKVMVELEAQLNELTFKESELAQRFTKEHPAYVAVLEKRKTLEAQKRRLEGQIRKLPKTQREVLRLTRDVQVNQEIYVQLLNKSQELAIVKASTVGNVRILDKADSNGLAVKPKKPLIAVLATLLGGMLSVAFVLLRAAFHRGVESPDQIEEIGLSVYATIPKSEQQDKINKQLQKLKKTKKTRPVQAALLTEVNPADLAVEALRSLRTSLHFAMMEAKNNVIMITGPSPGIGKSFVSTNFASVIASSGQKVLIIDADMRKGHIGAGQQFAHSHGLSEVLVNSKSVEEVIHTSLLENLDFIAKGKTPPNPSELLMHARFTELVKWASENYDIVLIDTPPVLAVTDAAIVGRHSGTTLMVSRFGVTSTKELEVASDRLEQAGVETKGVILNAVEKTASSYYTYGYYNYAYKSE</sequence>
<feature type="region of interest" description="Disordered" evidence="15">
    <location>
        <begin position="182"/>
        <end position="206"/>
    </location>
</feature>
<keyword evidence="12" id="KW-0829">Tyrosine-protein kinase</keyword>
<keyword evidence="9" id="KW-0067">ATP-binding</keyword>
<evidence type="ECO:0000256" key="9">
    <source>
        <dbReference type="ARBA" id="ARBA00022840"/>
    </source>
</evidence>
<evidence type="ECO:0000256" key="14">
    <source>
        <dbReference type="SAM" id="Coils"/>
    </source>
</evidence>